<dbReference type="SUPFAM" id="SSF53850">
    <property type="entry name" value="Periplasmic binding protein-like II"/>
    <property type="match status" value="1"/>
</dbReference>
<dbReference type="Proteomes" id="UP000247540">
    <property type="component" value="Unassembled WGS sequence"/>
</dbReference>
<dbReference type="PANTHER" id="PTHR42928:SF5">
    <property type="entry name" value="BLR1237 PROTEIN"/>
    <property type="match status" value="1"/>
</dbReference>
<dbReference type="InterPro" id="IPR005064">
    <property type="entry name" value="BUG"/>
</dbReference>
<comment type="similarity">
    <text evidence="1">Belongs to the UPF0065 (bug) family.</text>
</comment>
<dbReference type="PIRSF" id="PIRSF017082">
    <property type="entry name" value="YflP"/>
    <property type="match status" value="1"/>
</dbReference>
<organism evidence="2 3">
    <name type="scientific">Xylophilus ampelinus</name>
    <dbReference type="NCBI Taxonomy" id="54067"/>
    <lineage>
        <taxon>Bacteria</taxon>
        <taxon>Pseudomonadati</taxon>
        <taxon>Pseudomonadota</taxon>
        <taxon>Betaproteobacteria</taxon>
        <taxon>Burkholderiales</taxon>
        <taxon>Xylophilus</taxon>
    </lineage>
</organism>
<dbReference type="CDD" id="cd13578">
    <property type="entry name" value="PBP2_Bug27"/>
    <property type="match status" value="1"/>
</dbReference>
<evidence type="ECO:0000256" key="1">
    <source>
        <dbReference type="ARBA" id="ARBA00006987"/>
    </source>
</evidence>
<protein>
    <submittedName>
        <fullName evidence="2">Tripartite-type tricarboxylate transporter receptor subunit TctC</fullName>
    </submittedName>
</protein>
<sequence length="338" mass="35705">MGSEVVNRREAAHCLATMVALATGGMPLVLSAQDPPAGGGALAPLRLVVPFTAGTGIDLVARSIGPRLGERLGRPVVVDNRPGASGNIGTDAVVRAVPNGATLLVTVSTLVMNRSLYPQLPFDPLKDLVPVSQTSWGQLVLVASPQSGLRTAADLLAAARARPGRLNYASPGVGTPHHLAMELLKTTARVSITHIPYRGTAPAVTDLLGGQVDVMFLPIHVALAHLKAGKLQGLGIGAERRHPLLPDLPTLREARAGDVNVTMWYGIFAPPRTPPEWVASLNHTLQGILALQELRTAFQTQGMDPMGSTPEAFGRMVAEDAERWARVVRTQNIKPEGI</sequence>
<reference evidence="2 3" key="1">
    <citation type="submission" date="2018-06" db="EMBL/GenBank/DDBJ databases">
        <title>Genomic Encyclopedia of Type Strains, Phase III (KMG-III): the genomes of soil and plant-associated and newly described type strains.</title>
        <authorList>
            <person name="Whitman W."/>
        </authorList>
    </citation>
    <scope>NUCLEOTIDE SEQUENCE [LARGE SCALE GENOMIC DNA]</scope>
    <source>
        <strain evidence="2 3">CECT 7646</strain>
    </source>
</reference>
<name>A0A318T149_9BURK</name>
<dbReference type="InterPro" id="IPR042100">
    <property type="entry name" value="Bug_dom1"/>
</dbReference>
<dbReference type="Gene3D" id="3.40.190.10">
    <property type="entry name" value="Periplasmic binding protein-like II"/>
    <property type="match status" value="1"/>
</dbReference>
<dbReference type="PANTHER" id="PTHR42928">
    <property type="entry name" value="TRICARBOXYLATE-BINDING PROTEIN"/>
    <property type="match status" value="1"/>
</dbReference>
<dbReference type="Gene3D" id="3.40.190.150">
    <property type="entry name" value="Bordetella uptake gene, domain 1"/>
    <property type="match status" value="1"/>
</dbReference>
<keyword evidence="3" id="KW-1185">Reference proteome</keyword>
<proteinExistence type="inferred from homology"/>
<dbReference type="Pfam" id="PF03401">
    <property type="entry name" value="TctC"/>
    <property type="match status" value="1"/>
</dbReference>
<comment type="caution">
    <text evidence="2">The sequence shown here is derived from an EMBL/GenBank/DDBJ whole genome shotgun (WGS) entry which is preliminary data.</text>
</comment>
<evidence type="ECO:0000313" key="3">
    <source>
        <dbReference type="Proteomes" id="UP000247540"/>
    </source>
</evidence>
<gene>
    <name evidence="2" type="ORF">DFQ15_103241</name>
</gene>
<accession>A0A318T149</accession>
<dbReference type="EMBL" id="QJTC01000003">
    <property type="protein sequence ID" value="PYE79253.1"/>
    <property type="molecule type" value="Genomic_DNA"/>
</dbReference>
<dbReference type="AlphaFoldDB" id="A0A318T149"/>
<evidence type="ECO:0000313" key="2">
    <source>
        <dbReference type="EMBL" id="PYE79253.1"/>
    </source>
</evidence>
<keyword evidence="2" id="KW-0675">Receptor</keyword>